<dbReference type="EMBL" id="VLKY01000007">
    <property type="protein sequence ID" value="TWI53871.1"/>
    <property type="molecule type" value="Genomic_DNA"/>
</dbReference>
<organism evidence="2 3">
    <name type="scientific">Pseudomonas duriflava</name>
    <dbReference type="NCBI Taxonomy" id="459528"/>
    <lineage>
        <taxon>Bacteria</taxon>
        <taxon>Pseudomonadati</taxon>
        <taxon>Pseudomonadota</taxon>
        <taxon>Gammaproteobacteria</taxon>
        <taxon>Pseudomonadales</taxon>
        <taxon>Pseudomonadaceae</taxon>
        <taxon>Pseudomonas</taxon>
    </lineage>
</organism>
<feature type="transmembrane region" description="Helical" evidence="1">
    <location>
        <begin position="25"/>
        <end position="44"/>
    </location>
</feature>
<sequence>MNTLDQLEPLVRPAPVAFWPLAPGWWLIAALVFLLALLVFWLCYRRPRPESAGGTVEEPLDVQRNAALAELNRLPRPYDQPAGPWLQALNMLLKRLCISRYPDSHCQSMNGRAWLAFLDTRCPAAGLTRWMVLVNGAYRPDCRMDDKAIDELHAAVAIWIRKHV</sequence>
<keyword evidence="1" id="KW-0812">Transmembrane</keyword>
<keyword evidence="3" id="KW-1185">Reference proteome</keyword>
<dbReference type="Pfam" id="PF14316">
    <property type="entry name" value="DUF4381"/>
    <property type="match status" value="1"/>
</dbReference>
<dbReference type="InterPro" id="IPR025489">
    <property type="entry name" value="DUF4381"/>
</dbReference>
<dbReference type="Proteomes" id="UP000316905">
    <property type="component" value="Unassembled WGS sequence"/>
</dbReference>
<evidence type="ECO:0000313" key="3">
    <source>
        <dbReference type="Proteomes" id="UP000316905"/>
    </source>
</evidence>
<evidence type="ECO:0000313" key="2">
    <source>
        <dbReference type="EMBL" id="TWI53871.1"/>
    </source>
</evidence>
<accession>A0A562QAT7</accession>
<keyword evidence="1" id="KW-0472">Membrane</keyword>
<proteinExistence type="predicted"/>
<name>A0A562QAT7_9PSED</name>
<gene>
    <name evidence="2" type="ORF">IQ22_02482</name>
</gene>
<dbReference type="AlphaFoldDB" id="A0A562QAT7"/>
<comment type="caution">
    <text evidence="2">The sequence shown here is derived from an EMBL/GenBank/DDBJ whole genome shotgun (WGS) entry which is preliminary data.</text>
</comment>
<protein>
    <submittedName>
        <fullName evidence="2">Uncharacterized protein DUF4381</fullName>
    </submittedName>
</protein>
<keyword evidence="1" id="KW-1133">Transmembrane helix</keyword>
<dbReference type="OrthoDB" id="283083at2"/>
<reference evidence="2 3" key="1">
    <citation type="journal article" date="2015" name="Stand. Genomic Sci.">
        <title>Genomic Encyclopedia of Bacterial and Archaeal Type Strains, Phase III: the genomes of soil and plant-associated and newly described type strains.</title>
        <authorList>
            <person name="Whitman W.B."/>
            <person name="Woyke T."/>
            <person name="Klenk H.P."/>
            <person name="Zhou Y."/>
            <person name="Lilburn T.G."/>
            <person name="Beck B.J."/>
            <person name="De Vos P."/>
            <person name="Vandamme P."/>
            <person name="Eisen J.A."/>
            <person name="Garrity G."/>
            <person name="Hugenholtz P."/>
            <person name="Kyrpides N.C."/>
        </authorList>
    </citation>
    <scope>NUCLEOTIDE SEQUENCE [LARGE SCALE GENOMIC DNA]</scope>
    <source>
        <strain evidence="2 3">CGMCC 1.6858</strain>
    </source>
</reference>
<evidence type="ECO:0000256" key="1">
    <source>
        <dbReference type="SAM" id="Phobius"/>
    </source>
</evidence>
<dbReference type="RefSeq" id="WP_145142102.1">
    <property type="nucleotide sequence ID" value="NZ_VLKY01000007.1"/>
</dbReference>